<comment type="caution">
    <text evidence="8">The sequence shown here is derived from an EMBL/GenBank/DDBJ whole genome shotgun (WGS) entry which is preliminary data.</text>
</comment>
<dbReference type="GO" id="GO:0019432">
    <property type="term" value="P:triglyceride biosynthetic process"/>
    <property type="evidence" value="ECO:0007669"/>
    <property type="project" value="TreeGrafter"/>
</dbReference>
<keyword evidence="5" id="KW-0378">Hydrolase</keyword>
<dbReference type="InterPro" id="IPR031703">
    <property type="entry name" value="Lipin_mid"/>
</dbReference>
<dbReference type="GO" id="GO:0008195">
    <property type="term" value="F:phosphatidate phosphatase activity"/>
    <property type="evidence" value="ECO:0007669"/>
    <property type="project" value="UniProtKB-EC"/>
</dbReference>
<evidence type="ECO:0000256" key="4">
    <source>
        <dbReference type="ARBA" id="ARBA00012638"/>
    </source>
</evidence>
<evidence type="ECO:0000313" key="8">
    <source>
        <dbReference type="EMBL" id="KAJ8020216.1"/>
    </source>
</evidence>
<feature type="domain" description="LNS2/PITP" evidence="7">
    <location>
        <begin position="752"/>
        <end position="911"/>
    </location>
</feature>
<dbReference type="PANTHER" id="PTHR12181">
    <property type="entry name" value="LIPIN"/>
    <property type="match status" value="1"/>
</dbReference>
<dbReference type="GO" id="GO:0009062">
    <property type="term" value="P:fatty acid catabolic process"/>
    <property type="evidence" value="ECO:0007669"/>
    <property type="project" value="TreeGrafter"/>
</dbReference>
<feature type="region of interest" description="Disordered" evidence="6">
    <location>
        <begin position="198"/>
        <end position="294"/>
    </location>
</feature>
<dbReference type="GO" id="GO:0045944">
    <property type="term" value="P:positive regulation of transcription by RNA polymerase II"/>
    <property type="evidence" value="ECO:0007669"/>
    <property type="project" value="TreeGrafter"/>
</dbReference>
<organism evidence="8 9">
    <name type="scientific">Holothuria leucospilota</name>
    <name type="common">Black long sea cucumber</name>
    <name type="synonym">Mertensiothuria leucospilota</name>
    <dbReference type="NCBI Taxonomy" id="206669"/>
    <lineage>
        <taxon>Eukaryota</taxon>
        <taxon>Metazoa</taxon>
        <taxon>Echinodermata</taxon>
        <taxon>Eleutherozoa</taxon>
        <taxon>Echinozoa</taxon>
        <taxon>Holothuroidea</taxon>
        <taxon>Aspidochirotacea</taxon>
        <taxon>Aspidochirotida</taxon>
        <taxon>Holothuriidae</taxon>
        <taxon>Holothuria</taxon>
    </lineage>
</organism>
<dbReference type="SMART" id="SM00775">
    <property type="entry name" value="LNS2"/>
    <property type="match status" value="1"/>
</dbReference>
<dbReference type="GO" id="GO:0032869">
    <property type="term" value="P:cellular response to insulin stimulus"/>
    <property type="evidence" value="ECO:0007669"/>
    <property type="project" value="TreeGrafter"/>
</dbReference>
<dbReference type="AlphaFoldDB" id="A0A9Q0YEV1"/>
<dbReference type="InterPro" id="IPR026058">
    <property type="entry name" value="LIPIN"/>
</dbReference>
<feature type="compositionally biased region" description="Polar residues" evidence="6">
    <location>
        <begin position="251"/>
        <end position="268"/>
    </location>
</feature>
<comment type="cofactor">
    <cofactor evidence="2">
        <name>Mg(2+)</name>
        <dbReference type="ChEBI" id="CHEBI:18420"/>
    </cofactor>
</comment>
<feature type="compositionally biased region" description="Basic and acidic residues" evidence="6">
    <location>
        <begin position="685"/>
        <end position="701"/>
    </location>
</feature>
<keyword evidence="9" id="KW-1185">Reference proteome</keyword>
<feature type="region of interest" description="Disordered" evidence="6">
    <location>
        <begin position="407"/>
        <end position="435"/>
    </location>
</feature>
<accession>A0A9Q0YEV1</accession>
<evidence type="ECO:0000259" key="7">
    <source>
        <dbReference type="SMART" id="SM00775"/>
    </source>
</evidence>
<dbReference type="InterPro" id="IPR007651">
    <property type="entry name" value="Lipin_N"/>
</dbReference>
<dbReference type="Pfam" id="PF04571">
    <property type="entry name" value="Lipin_N"/>
    <property type="match status" value="1"/>
</dbReference>
<evidence type="ECO:0000256" key="2">
    <source>
        <dbReference type="ARBA" id="ARBA00001946"/>
    </source>
</evidence>
<evidence type="ECO:0000256" key="5">
    <source>
        <dbReference type="ARBA" id="ARBA00022801"/>
    </source>
</evidence>
<dbReference type="GO" id="GO:0005634">
    <property type="term" value="C:nucleus"/>
    <property type="evidence" value="ECO:0007669"/>
    <property type="project" value="TreeGrafter"/>
</dbReference>
<dbReference type="EMBL" id="JAIZAY010000022">
    <property type="protein sequence ID" value="KAJ8020216.1"/>
    <property type="molecule type" value="Genomic_DNA"/>
</dbReference>
<dbReference type="SUPFAM" id="SSF56784">
    <property type="entry name" value="HAD-like"/>
    <property type="match status" value="1"/>
</dbReference>
<dbReference type="Pfam" id="PF16876">
    <property type="entry name" value="Lipin_mid"/>
    <property type="match status" value="1"/>
</dbReference>
<dbReference type="PANTHER" id="PTHR12181:SF12">
    <property type="entry name" value="PHOSPHATIDATE PHOSPHATASE"/>
    <property type="match status" value="1"/>
</dbReference>
<dbReference type="Pfam" id="PF08235">
    <property type="entry name" value="LNS2"/>
    <property type="match status" value="1"/>
</dbReference>
<dbReference type="InterPro" id="IPR036412">
    <property type="entry name" value="HAD-like_sf"/>
</dbReference>
<comment type="catalytic activity">
    <reaction evidence="1">
        <text>a 1,2-diacyl-sn-glycero-3-phosphate + H2O = a 1,2-diacyl-sn-glycerol + phosphate</text>
        <dbReference type="Rhea" id="RHEA:27429"/>
        <dbReference type="ChEBI" id="CHEBI:15377"/>
        <dbReference type="ChEBI" id="CHEBI:17815"/>
        <dbReference type="ChEBI" id="CHEBI:43474"/>
        <dbReference type="ChEBI" id="CHEBI:58608"/>
        <dbReference type="EC" id="3.1.3.4"/>
    </reaction>
    <physiologicalReaction direction="left-to-right" evidence="1">
        <dbReference type="Rhea" id="RHEA:27430"/>
    </physiologicalReaction>
</comment>
<feature type="region of interest" description="Disordered" evidence="6">
    <location>
        <begin position="345"/>
        <end position="376"/>
    </location>
</feature>
<dbReference type="InterPro" id="IPR013209">
    <property type="entry name" value="LNS2"/>
</dbReference>
<feature type="region of interest" description="Disordered" evidence="6">
    <location>
        <begin position="630"/>
        <end position="701"/>
    </location>
</feature>
<dbReference type="Proteomes" id="UP001152320">
    <property type="component" value="Chromosome 22"/>
</dbReference>
<dbReference type="InterPro" id="IPR031315">
    <property type="entry name" value="LNS2/PITP"/>
</dbReference>
<feature type="region of interest" description="Disordered" evidence="6">
    <location>
        <begin position="491"/>
        <end position="516"/>
    </location>
</feature>
<comment type="similarity">
    <text evidence="3">Belongs to the lipin family.</text>
</comment>
<feature type="compositionally biased region" description="Basic residues" evidence="6">
    <location>
        <begin position="237"/>
        <end position="249"/>
    </location>
</feature>
<evidence type="ECO:0000313" key="9">
    <source>
        <dbReference type="Proteomes" id="UP001152320"/>
    </source>
</evidence>
<gene>
    <name evidence="8" type="ORF">HOLleu_39746</name>
</gene>
<name>A0A9Q0YEV1_HOLLE</name>
<evidence type="ECO:0000256" key="3">
    <source>
        <dbReference type="ARBA" id="ARBA00005476"/>
    </source>
</evidence>
<evidence type="ECO:0000256" key="1">
    <source>
        <dbReference type="ARBA" id="ARBA00001180"/>
    </source>
</evidence>
<dbReference type="OrthoDB" id="4567at2759"/>
<feature type="region of interest" description="Disordered" evidence="6">
    <location>
        <begin position="128"/>
        <end position="149"/>
    </location>
</feature>
<dbReference type="EC" id="3.1.3.4" evidence="4"/>
<feature type="compositionally biased region" description="Low complexity" evidence="6">
    <location>
        <begin position="269"/>
        <end position="280"/>
    </location>
</feature>
<protein>
    <recommendedName>
        <fullName evidence="4">phosphatidate phosphatase</fullName>
        <ecNumber evidence="4">3.1.3.4</ecNumber>
    </recommendedName>
</protein>
<sequence>MELMKGLYSGFKDWYGTLNPATLSGAIDVIVVQQPDGSLACSPFHVRFGKMGVLRSTEKLVVDIEINGQPVENLYMKLGDSGEAFFVESTEEEETLPANLATSPLPSEMSLMEEGIRRLHAGELLREKQNQRSREELIDGKTDNSLKRSQEDVDRVLKCIKEPCTEEDMKELQKLGGRVEVTVETEVGKGKNKRQLKLTGSLKGVEDTDSQSSLDDKDSKFRTQVSDDSVKSPRQSSRTKLRKKRKRQLKGTTASLTGVDSKQTWRQASFSDSDGSVSSSDELDSGGLFHMDEDFNSPRVPTVWTYGRSDQLPVSDELAPEDWSSLSLRPSERIFHVFSEGDVTPLISPEATRPPTPKSDTELETNRPYHSSLKKGSISDNEKIEWNWGELPECTVPAEESPVLPEVIESSPTSKNKQPTTQPPSNDSTKAENEKDKKWLWQRLSFRRGPQSGDTQEGMYLDDLASEGIDPEVYALYFPERRLRTISQDIRDEDKSSDLGASLPHSPNTVESGCESPPNLDDLRFCDIQMSLCGGLKVEDNEVPMDKFNEHIISFDKFSSDPIILSNPNLVVRIGSKFYTWQVAGPILMSLLAFQRPLPDSTVSSLVKDNTKGEGRRSFTDWLWPRNYSKAESPQPVKEEAVDEAEEKSGETSKADVVLEMDGMEKTEMTDSKDQNSADGTEGSSIEKQDSQDDQQVHPERFKKTIRLSSDELKKLNLKPGPNNVCFSVTTRYQGTAMCQATIYLWRHDSKVIISDVDGTITKSDVFGQILPVIGKDWTHSGVAKLFDGVRKNGYEFIYLSARAIGQSKVTKAYLKGVCQDSLSLPDGPLLLNPSSLLRALHREVIIKKPEEFKIRCLKDIQSLFSGQESKGSPFYAGFGNRINDTWAYHAVGIPSSRIFTINPQGKVTHEFTKSFQTSYPHLRNLTDQLFPPIDRRDRVTLVEPDQYSHFTYWRQPLPSIDVNSLLKKEEKTS</sequence>
<evidence type="ECO:0000256" key="6">
    <source>
        <dbReference type="SAM" id="MobiDB-lite"/>
    </source>
</evidence>
<proteinExistence type="inferred from homology"/>
<dbReference type="GO" id="GO:0003713">
    <property type="term" value="F:transcription coactivator activity"/>
    <property type="evidence" value="ECO:0007669"/>
    <property type="project" value="TreeGrafter"/>
</dbReference>
<reference evidence="8" key="1">
    <citation type="submission" date="2021-10" db="EMBL/GenBank/DDBJ databases">
        <title>Tropical sea cucumber genome reveals ecological adaptation and Cuvierian tubules defense mechanism.</title>
        <authorList>
            <person name="Chen T."/>
        </authorList>
    </citation>
    <scope>NUCLEOTIDE SEQUENCE</scope>
    <source>
        <strain evidence="8">Nanhai2018</strain>
        <tissue evidence="8">Muscle</tissue>
    </source>
</reference>
<feature type="compositionally biased region" description="Basic and acidic residues" evidence="6">
    <location>
        <begin position="663"/>
        <end position="676"/>
    </location>
</feature>
<feature type="compositionally biased region" description="Polar residues" evidence="6">
    <location>
        <begin position="410"/>
        <end position="428"/>
    </location>
</feature>